<evidence type="ECO:0000313" key="4">
    <source>
        <dbReference type="Proteomes" id="UP000245207"/>
    </source>
</evidence>
<feature type="signal peptide" evidence="1">
    <location>
        <begin position="1"/>
        <end position="18"/>
    </location>
</feature>
<keyword evidence="3" id="KW-0808">Transferase</keyword>
<feature type="chain" id="PRO_5015538134" evidence="1">
    <location>
        <begin position="19"/>
        <end position="201"/>
    </location>
</feature>
<keyword evidence="3" id="KW-0548">Nucleotidyltransferase</keyword>
<evidence type="ECO:0000259" key="2">
    <source>
        <dbReference type="Pfam" id="PF13966"/>
    </source>
</evidence>
<reference evidence="3 4" key="1">
    <citation type="journal article" date="2018" name="Mol. Plant">
        <title>The genome of Artemisia annua provides insight into the evolution of Asteraceae family and artemisinin biosynthesis.</title>
        <authorList>
            <person name="Shen Q."/>
            <person name="Zhang L."/>
            <person name="Liao Z."/>
            <person name="Wang S."/>
            <person name="Yan T."/>
            <person name="Shi P."/>
            <person name="Liu M."/>
            <person name="Fu X."/>
            <person name="Pan Q."/>
            <person name="Wang Y."/>
            <person name="Lv Z."/>
            <person name="Lu X."/>
            <person name="Zhang F."/>
            <person name="Jiang W."/>
            <person name="Ma Y."/>
            <person name="Chen M."/>
            <person name="Hao X."/>
            <person name="Li L."/>
            <person name="Tang Y."/>
            <person name="Lv G."/>
            <person name="Zhou Y."/>
            <person name="Sun X."/>
            <person name="Brodelius P.E."/>
            <person name="Rose J.K.C."/>
            <person name="Tang K."/>
        </authorList>
    </citation>
    <scope>NUCLEOTIDE SEQUENCE [LARGE SCALE GENOMIC DNA]</scope>
    <source>
        <strain evidence="4">cv. Huhao1</strain>
        <tissue evidence="3">Leaf</tissue>
    </source>
</reference>
<feature type="domain" description="Reverse transcriptase zinc-binding" evidence="2">
    <location>
        <begin position="32"/>
        <end position="95"/>
    </location>
</feature>
<dbReference type="OrthoDB" id="1751518at2759"/>
<evidence type="ECO:0000313" key="3">
    <source>
        <dbReference type="EMBL" id="PWA53243.1"/>
    </source>
</evidence>
<gene>
    <name evidence="3" type="ORF">CTI12_AA446860</name>
</gene>
<sequence length="201" mass="23359">MAKLAMMFLHLVYPVAFGLLSSDCKIHSRKLILIQNKSLPIKVNIFAWRLRLDRLPARINLDGKGIDMNSCRCHVCDGDIEDSKHRFIGCLVACNLRMMIMKWWRLPNHPKDLPGLLLWSDLVGFNIISNLCFDVVVQTTFCVTWRYSNSVRFDSTHPRKDILGVDIKILSHSWILHRNNKVNPNWLDWLSYPLMACNNLL</sequence>
<dbReference type="InterPro" id="IPR026960">
    <property type="entry name" value="RVT-Znf"/>
</dbReference>
<protein>
    <submittedName>
        <fullName evidence="3">Reverse transcriptase domain, Reverse transcriptase zinc-binding domain protein</fullName>
    </submittedName>
</protein>
<comment type="caution">
    <text evidence="3">The sequence shown here is derived from an EMBL/GenBank/DDBJ whole genome shotgun (WGS) entry which is preliminary data.</text>
</comment>
<dbReference type="GO" id="GO:0003964">
    <property type="term" value="F:RNA-directed DNA polymerase activity"/>
    <property type="evidence" value="ECO:0007669"/>
    <property type="project" value="UniProtKB-KW"/>
</dbReference>
<accession>A0A2U1LW58</accession>
<dbReference type="AlphaFoldDB" id="A0A2U1LW58"/>
<dbReference type="Proteomes" id="UP000245207">
    <property type="component" value="Unassembled WGS sequence"/>
</dbReference>
<evidence type="ECO:0000256" key="1">
    <source>
        <dbReference type="SAM" id="SignalP"/>
    </source>
</evidence>
<dbReference type="EMBL" id="PKPP01007482">
    <property type="protein sequence ID" value="PWA53243.1"/>
    <property type="molecule type" value="Genomic_DNA"/>
</dbReference>
<name>A0A2U1LW58_ARTAN</name>
<proteinExistence type="predicted"/>
<dbReference type="Pfam" id="PF13966">
    <property type="entry name" value="zf-RVT"/>
    <property type="match status" value="1"/>
</dbReference>
<keyword evidence="4" id="KW-1185">Reference proteome</keyword>
<organism evidence="3 4">
    <name type="scientific">Artemisia annua</name>
    <name type="common">Sweet wormwood</name>
    <dbReference type="NCBI Taxonomy" id="35608"/>
    <lineage>
        <taxon>Eukaryota</taxon>
        <taxon>Viridiplantae</taxon>
        <taxon>Streptophyta</taxon>
        <taxon>Embryophyta</taxon>
        <taxon>Tracheophyta</taxon>
        <taxon>Spermatophyta</taxon>
        <taxon>Magnoliopsida</taxon>
        <taxon>eudicotyledons</taxon>
        <taxon>Gunneridae</taxon>
        <taxon>Pentapetalae</taxon>
        <taxon>asterids</taxon>
        <taxon>campanulids</taxon>
        <taxon>Asterales</taxon>
        <taxon>Asteraceae</taxon>
        <taxon>Asteroideae</taxon>
        <taxon>Anthemideae</taxon>
        <taxon>Artemisiinae</taxon>
        <taxon>Artemisia</taxon>
    </lineage>
</organism>
<keyword evidence="3" id="KW-0695">RNA-directed DNA polymerase</keyword>
<keyword evidence="1" id="KW-0732">Signal</keyword>